<feature type="compositionally biased region" description="Low complexity" evidence="3">
    <location>
        <begin position="455"/>
        <end position="467"/>
    </location>
</feature>
<organism evidence="5 6">
    <name type="scientific">Magallana gigas</name>
    <name type="common">Pacific oyster</name>
    <name type="synonym">Crassostrea gigas</name>
    <dbReference type="NCBI Taxonomy" id="29159"/>
    <lineage>
        <taxon>Eukaryota</taxon>
        <taxon>Metazoa</taxon>
        <taxon>Spiralia</taxon>
        <taxon>Lophotrochozoa</taxon>
        <taxon>Mollusca</taxon>
        <taxon>Bivalvia</taxon>
        <taxon>Autobranchia</taxon>
        <taxon>Pteriomorphia</taxon>
        <taxon>Ostreida</taxon>
        <taxon>Ostreoidea</taxon>
        <taxon>Ostreidae</taxon>
        <taxon>Magallana</taxon>
    </lineage>
</organism>
<feature type="region of interest" description="Disordered" evidence="3">
    <location>
        <begin position="395"/>
        <end position="611"/>
    </location>
</feature>
<evidence type="ECO:0000256" key="1">
    <source>
        <dbReference type="ARBA" id="ARBA00005271"/>
    </source>
</evidence>
<dbReference type="InterPro" id="IPR042201">
    <property type="entry name" value="FH2_Formin_sf"/>
</dbReference>
<dbReference type="InterPro" id="IPR015425">
    <property type="entry name" value="FH2_Formin"/>
</dbReference>
<accession>A0A8W8I221</accession>
<feature type="region of interest" description="Disordered" evidence="3">
    <location>
        <begin position="1415"/>
        <end position="1439"/>
    </location>
</feature>
<feature type="compositionally biased region" description="Basic and acidic residues" evidence="3">
    <location>
        <begin position="146"/>
        <end position="158"/>
    </location>
</feature>
<dbReference type="Proteomes" id="UP000005408">
    <property type="component" value="Unassembled WGS sequence"/>
</dbReference>
<evidence type="ECO:0000256" key="3">
    <source>
        <dbReference type="SAM" id="MobiDB-lite"/>
    </source>
</evidence>
<dbReference type="PANTHER" id="PTHR45920:SF7">
    <property type="entry name" value="FORMIN-G"/>
    <property type="match status" value="1"/>
</dbReference>
<dbReference type="GO" id="GO:0030866">
    <property type="term" value="P:cortical actin cytoskeleton organization"/>
    <property type="evidence" value="ECO:0007669"/>
    <property type="project" value="TreeGrafter"/>
</dbReference>
<feature type="compositionally biased region" description="Polar residues" evidence="3">
    <location>
        <begin position="335"/>
        <end position="351"/>
    </location>
</feature>
<feature type="compositionally biased region" description="Basic and acidic residues" evidence="3">
    <location>
        <begin position="298"/>
        <end position="316"/>
    </location>
</feature>
<feature type="compositionally biased region" description="Polar residues" evidence="3">
    <location>
        <begin position="534"/>
        <end position="548"/>
    </location>
</feature>
<dbReference type="EnsemblMetazoa" id="G11942.1">
    <property type="protein sequence ID" value="G11942.1:cds"/>
    <property type="gene ID" value="G11942"/>
</dbReference>
<dbReference type="Pfam" id="PF02181">
    <property type="entry name" value="FH2"/>
    <property type="match status" value="1"/>
</dbReference>
<feature type="compositionally biased region" description="Pro residues" evidence="3">
    <location>
        <begin position="936"/>
        <end position="986"/>
    </location>
</feature>
<reference evidence="5" key="1">
    <citation type="submission" date="2022-08" db="UniProtKB">
        <authorList>
            <consortium name="EnsemblMetazoa"/>
        </authorList>
    </citation>
    <scope>IDENTIFICATION</scope>
    <source>
        <strain evidence="5">05x7-T-G4-1.051#20</strain>
    </source>
</reference>
<feature type="compositionally biased region" description="Polar residues" evidence="3">
    <location>
        <begin position="225"/>
        <end position="236"/>
    </location>
</feature>
<evidence type="ECO:0000313" key="5">
    <source>
        <dbReference type="EnsemblMetazoa" id="G11942.1:cds"/>
    </source>
</evidence>
<feature type="region of interest" description="Disordered" evidence="3">
    <location>
        <begin position="1"/>
        <end position="351"/>
    </location>
</feature>
<feature type="region of interest" description="Disordered" evidence="3">
    <location>
        <begin position="623"/>
        <end position="650"/>
    </location>
</feature>
<comment type="similarity">
    <text evidence="1">Belongs to the formin homology family. Cappuccino subfamily.</text>
</comment>
<feature type="compositionally biased region" description="Basic and acidic residues" evidence="3">
    <location>
        <begin position="398"/>
        <end position="430"/>
    </location>
</feature>
<feature type="compositionally biased region" description="Low complexity" evidence="3">
    <location>
        <begin position="522"/>
        <end position="533"/>
    </location>
</feature>
<dbReference type="PROSITE" id="PS51444">
    <property type="entry name" value="FH2"/>
    <property type="match status" value="1"/>
</dbReference>
<feature type="compositionally biased region" description="Basic and acidic residues" evidence="3">
    <location>
        <begin position="165"/>
        <end position="182"/>
    </location>
</feature>
<dbReference type="GO" id="GO:0051015">
    <property type="term" value="F:actin filament binding"/>
    <property type="evidence" value="ECO:0007669"/>
    <property type="project" value="TreeGrafter"/>
</dbReference>
<keyword evidence="6" id="KW-1185">Reference proteome</keyword>
<evidence type="ECO:0000313" key="6">
    <source>
        <dbReference type="Proteomes" id="UP000005408"/>
    </source>
</evidence>
<feature type="compositionally biased region" description="Low complexity" evidence="3">
    <location>
        <begin position="130"/>
        <end position="145"/>
    </location>
</feature>
<feature type="compositionally biased region" description="Low complexity" evidence="3">
    <location>
        <begin position="633"/>
        <end position="642"/>
    </location>
</feature>
<feature type="compositionally biased region" description="Low complexity" evidence="3">
    <location>
        <begin position="265"/>
        <end position="297"/>
    </location>
</feature>
<feature type="compositionally biased region" description="Polar residues" evidence="3">
    <location>
        <begin position="468"/>
        <end position="502"/>
    </location>
</feature>
<dbReference type="GO" id="GO:0005856">
    <property type="term" value="C:cytoskeleton"/>
    <property type="evidence" value="ECO:0007669"/>
    <property type="project" value="TreeGrafter"/>
</dbReference>
<feature type="compositionally biased region" description="Basic and acidic residues" evidence="3">
    <location>
        <begin position="72"/>
        <end position="87"/>
    </location>
</feature>
<dbReference type="PANTHER" id="PTHR45920">
    <property type="entry name" value="FORMIN HOMOLOGY 2 DOMAIN CONTAINING, ISOFORM I"/>
    <property type="match status" value="1"/>
</dbReference>
<dbReference type="Gene3D" id="1.20.58.2220">
    <property type="entry name" value="Formin, FH2 domain"/>
    <property type="match status" value="1"/>
</dbReference>
<feature type="region of interest" description="Disordered" evidence="3">
    <location>
        <begin position="922"/>
        <end position="1004"/>
    </location>
</feature>
<feature type="coiled-coil region" evidence="2">
    <location>
        <begin position="1284"/>
        <end position="1311"/>
    </location>
</feature>
<feature type="domain" description="FH2" evidence="4">
    <location>
        <begin position="996"/>
        <end position="1409"/>
    </location>
</feature>
<dbReference type="SUPFAM" id="SSF101447">
    <property type="entry name" value="Formin homology 2 domain (FH2 domain)"/>
    <property type="match status" value="1"/>
</dbReference>
<dbReference type="GO" id="GO:0005737">
    <property type="term" value="C:cytoplasm"/>
    <property type="evidence" value="ECO:0007669"/>
    <property type="project" value="TreeGrafter"/>
</dbReference>
<feature type="compositionally biased region" description="Polar residues" evidence="3">
    <location>
        <begin position="54"/>
        <end position="70"/>
    </location>
</feature>
<dbReference type="SMART" id="SM00498">
    <property type="entry name" value="FH2"/>
    <property type="match status" value="1"/>
</dbReference>
<protein>
    <recommendedName>
        <fullName evidence="4">FH2 domain-containing protein</fullName>
    </recommendedName>
</protein>
<sequence>MAQENLQDLARSLDNFHISENTGTGSPQSNVNPFDKSGQHYINIDSGSGRGGRQTQRNENGQQMYSQRQRYPQRDGSIDRHRERNDSGEQQYPHPRGKSQERQRYSPRGVTTDQERYSQGVGFSEQQRYGQQDGNSQGQDSGDQSRNTRREGSRERQGHPVRASSGERQRHPQREGSSDRLPQENSDLAKYQDTQLEGINSEERASRQRTPRRRYITRDSEQDPEGQTPSVTQPQRQEGPMRGDINVLPSRPQVLTDRSSRNGGPPSSFQQPSSTTASRYNQGNLNESSSGNEASGSEDGRQRRPQSLDRGRRREAMPPPPAVLANLRKDRPSLTPENVSPSGQNVQYSSCDNKERCMPAANQAEIIIQQQKENAYGKDSALMAKLQSTYKLLRSRSFNRDRESRPQIEVRRRDRSLNSREDQQGSRQQEDSGVDPVKDPTLIYSSEEKVERSVGGRQRVRGRSPQQFQQSNSFDGHTSNGGQFQSGQTPGHETQQNQQQPQIMCDNRQNKSERSQQGPPANQSNGNQSQLSNEFQSNQQPSSPTTRENPAFRGSPSLKRMTGVTDLDKAMKDRDQEFLSKRFGETGMKNSPHSASVNSNHSCSDDQETDIDDMSKDKVHAKFRNRNTSGENSPLSKSSPSSPMFPPPAFSPLAFCDEKRQLSDPRGKEILRRRPNNLEDAVSWPLSIPGTVDFTKFEVFEGQMLLNWLQSTIDDKHYLRLVMTRHDMSVVLTQFCTCLIAAGIMKEKEGRNEQMFKPDCMYFWTHTENAPIRQDVDIGKLGPMWPPMPSKDEFGHKYTEAEQYYRSYMTKFMKEQQAAFANVKKEYQQEVEKLKSENQSLLDRCREEYQTRLTESTERIVRLERELQELRDQNEALVEAQKQLEQDFMTPANGGEMFAVTGTPASQRFHTPVTPECITGEYPQIQRDDEDGDLPMPLPPDELRPNAPPPPPPPPPPPGMGAPPPPPPPPPAPGGPPPPPAPPIPGGPGVNKKGPLKPIIQTKSPMKPLFWQRIQVHQIKSKSKDMRLVWEEIDEATIDMDEVDKLFCKPPSEASQKASKTRAKSPAKQVAKVLSPKRSQLVGILLSSLRVDVSDIEHAILSCDSSCIDMEKLKAIYDNRADDEEMKKLKKHVDKNPDVMLDKPDQFLFELNQVPDFAERIFCLLFQESFQESISVIDNKLNNLKMTSEMLNNGKSVRDILGIVLAIGNYMNGGNRSRGQADGFGIEILAKLRDVKTKDNRMTLLQFIVSTYVSKFERDLAGTERAKLPVPEYSDITQAMLVQFDDIEKELKKIQKDFEAAEKRADKVVKNSSPQFVEPFKEIMLTFFNKGHEEFKEQEENLKEAKSVFASLYKYYTVKPKSGEKEVSPEYFFSLWSSFCHDFKDLWKKEQQYVAKLRIQQEELRLKQIREKKLQQPNTRVRQRGGLKDKLASKGMLRQ</sequence>
<feature type="compositionally biased region" description="Polar residues" evidence="3">
    <location>
        <begin position="18"/>
        <end position="32"/>
    </location>
</feature>
<feature type="coiled-coil region" evidence="2">
    <location>
        <begin position="813"/>
        <end position="887"/>
    </location>
</feature>
<evidence type="ECO:0000259" key="4">
    <source>
        <dbReference type="PROSITE" id="PS51444"/>
    </source>
</evidence>
<name>A0A8W8I221_MAGGI</name>
<proteinExistence type="inferred from homology"/>
<feature type="compositionally biased region" description="Basic and acidic residues" evidence="3">
    <location>
        <begin position="566"/>
        <end position="584"/>
    </location>
</feature>
<keyword evidence="2" id="KW-0175">Coiled coil</keyword>
<evidence type="ECO:0000256" key="2">
    <source>
        <dbReference type="SAM" id="Coils"/>
    </source>
</evidence>
<feature type="compositionally biased region" description="Polar residues" evidence="3">
    <location>
        <begin position="588"/>
        <end position="602"/>
    </location>
</feature>